<feature type="compositionally biased region" description="Basic and acidic residues" evidence="6">
    <location>
        <begin position="612"/>
        <end position="621"/>
    </location>
</feature>
<feature type="compositionally biased region" description="Pro residues" evidence="6">
    <location>
        <begin position="78"/>
        <end position="95"/>
    </location>
</feature>
<evidence type="ECO:0000256" key="4">
    <source>
        <dbReference type="ARBA" id="ARBA00022801"/>
    </source>
</evidence>
<feature type="compositionally biased region" description="Polar residues" evidence="6">
    <location>
        <begin position="552"/>
        <end position="567"/>
    </location>
</feature>
<feature type="compositionally biased region" description="Low complexity" evidence="6">
    <location>
        <begin position="462"/>
        <end position="476"/>
    </location>
</feature>
<gene>
    <name evidence="8" type="ORF">B0H15DRAFT_197857</name>
</gene>
<dbReference type="EC" id="3.4.19.12" evidence="5"/>
<evidence type="ECO:0000313" key="8">
    <source>
        <dbReference type="EMBL" id="KAJ7103178.1"/>
    </source>
</evidence>
<organism evidence="8 9">
    <name type="scientific">Mycena belliarum</name>
    <dbReference type="NCBI Taxonomy" id="1033014"/>
    <lineage>
        <taxon>Eukaryota</taxon>
        <taxon>Fungi</taxon>
        <taxon>Dikarya</taxon>
        <taxon>Basidiomycota</taxon>
        <taxon>Agaricomycotina</taxon>
        <taxon>Agaricomycetes</taxon>
        <taxon>Agaricomycetidae</taxon>
        <taxon>Agaricales</taxon>
        <taxon>Marasmiineae</taxon>
        <taxon>Mycenaceae</taxon>
        <taxon>Mycena</taxon>
    </lineage>
</organism>
<dbReference type="InterPro" id="IPR018200">
    <property type="entry name" value="USP_CS"/>
</dbReference>
<dbReference type="InterPro" id="IPR050164">
    <property type="entry name" value="Peptidase_C19"/>
</dbReference>
<sequence>MASRAKWFVPSFGQPTHAPEAAQPLPILVSSADAKKFGLENFGNTCYANSVIQTLYFCTPFRDLLIQATDTSLLSETPHPPQAVVPPTPVHPPITPVRRKPERKPSASGDPNGVVLHPPIPGIPPSPPSLFSALRSLFVYISSNPAEKGTVAPRAFIDKLKEFNELFRSTMHQDAHEFLNYLLNKIVEEIEEDRKTAENGTATPPAGDELSLSAINLASKHAPTVATTNSGASPQNATLVHKLFEGVLTSETRCLTCENVSSRDESFLDLSIDIEQNASVTACLRQFSASEMLCQKNKFFCDVCCDLQEAEKRMKIKKLPNVLALHLKRFKYQEDVQKYIKLAYRVAFPFELRLFNTVDEMDDADRLFNLFGIVVHIGNGPHHGHYISIIKTMGTWLVFDDENVYSITEADIPKYFGESNSGSAYVLYYQAVDIDLPSLGLRSPPVAPTSIAADEPETASHLEGSPSPSLPPGLAAEDADLSDTSDPTFPVTPPTPQDPRQPIDILTHALTEELTSSPVPVKGNKLFTLRRTPSSSTRPSMSSAEARRSTTDRSLQSNGAATTSTDESAPPLPTPSTVLSHPAPLNGKEKDKPRKEPERKASGWFGKRKSFRLGDKTRSEASDDLPSSPILSTRSVDTVSQASSSTWFLTSNHGQDKSRRPSEPAFEPARGSKTFSAADMRPKSTGLSVKPEREERVNGYESPSPGSASSSFISVTGSASQSAQHSVVELPPARTTSLAGQSRPLLPPPPLPDHPGPPALSLSSLHKKSMSNLSPKKAKSKGPPTVVPPPRPSTAGPVPGKGDAPASRPLPPVPPIRNVVASSPPATHLLNGDTVLSGIPGSSLDKGKTRAEYGAGETDDTPLQMPSSPVGVGSFVGVNNSSSSTSSSNGSAAKRPTRKLSLTSPLLGLSFGKKDKHKDKEKSPSSFHFGKI</sequence>
<keyword evidence="5" id="KW-0833">Ubl conjugation pathway</keyword>
<dbReference type="GO" id="GO:0004843">
    <property type="term" value="F:cysteine-type deubiquitinase activity"/>
    <property type="evidence" value="ECO:0007669"/>
    <property type="project" value="UniProtKB-UniRule"/>
</dbReference>
<dbReference type="InterPro" id="IPR001394">
    <property type="entry name" value="Peptidase_C19_UCH"/>
</dbReference>
<dbReference type="Proteomes" id="UP001222325">
    <property type="component" value="Unassembled WGS sequence"/>
</dbReference>
<protein>
    <recommendedName>
        <fullName evidence="5">Ubiquitin carboxyl-terminal hydrolase</fullName>
        <ecNumber evidence="5">3.4.19.12</ecNumber>
    </recommendedName>
</protein>
<dbReference type="PANTHER" id="PTHR24006">
    <property type="entry name" value="UBIQUITIN CARBOXYL-TERMINAL HYDROLASE"/>
    <property type="match status" value="1"/>
</dbReference>
<dbReference type="GO" id="GO:0006508">
    <property type="term" value="P:proteolysis"/>
    <property type="evidence" value="ECO:0007669"/>
    <property type="project" value="UniProtKB-KW"/>
</dbReference>
<dbReference type="GO" id="GO:0005829">
    <property type="term" value="C:cytosol"/>
    <property type="evidence" value="ECO:0007669"/>
    <property type="project" value="TreeGrafter"/>
</dbReference>
<reference evidence="8" key="1">
    <citation type="submission" date="2023-03" db="EMBL/GenBank/DDBJ databases">
        <title>Massive genome expansion in bonnet fungi (Mycena s.s.) driven by repeated elements and novel gene families across ecological guilds.</title>
        <authorList>
            <consortium name="Lawrence Berkeley National Laboratory"/>
            <person name="Harder C.B."/>
            <person name="Miyauchi S."/>
            <person name="Viragh M."/>
            <person name="Kuo A."/>
            <person name="Thoen E."/>
            <person name="Andreopoulos B."/>
            <person name="Lu D."/>
            <person name="Skrede I."/>
            <person name="Drula E."/>
            <person name="Henrissat B."/>
            <person name="Morin E."/>
            <person name="Kohler A."/>
            <person name="Barry K."/>
            <person name="LaButti K."/>
            <person name="Morin E."/>
            <person name="Salamov A."/>
            <person name="Lipzen A."/>
            <person name="Mereny Z."/>
            <person name="Hegedus B."/>
            <person name="Baldrian P."/>
            <person name="Stursova M."/>
            <person name="Weitz H."/>
            <person name="Taylor A."/>
            <person name="Grigoriev I.V."/>
            <person name="Nagy L.G."/>
            <person name="Martin F."/>
            <person name="Kauserud H."/>
        </authorList>
    </citation>
    <scope>NUCLEOTIDE SEQUENCE</scope>
    <source>
        <strain evidence="8">CBHHK173m</strain>
    </source>
</reference>
<evidence type="ECO:0000256" key="2">
    <source>
        <dbReference type="ARBA" id="ARBA00009085"/>
    </source>
</evidence>
<dbReference type="PROSITE" id="PS50235">
    <property type="entry name" value="USP_3"/>
    <property type="match status" value="1"/>
</dbReference>
<dbReference type="SUPFAM" id="SSF54001">
    <property type="entry name" value="Cysteine proteinases"/>
    <property type="match status" value="1"/>
</dbReference>
<evidence type="ECO:0000313" key="9">
    <source>
        <dbReference type="Proteomes" id="UP001222325"/>
    </source>
</evidence>
<feature type="compositionally biased region" description="Polar residues" evidence="6">
    <location>
        <begin position="715"/>
        <end position="725"/>
    </location>
</feature>
<feature type="compositionally biased region" description="Low complexity" evidence="6">
    <location>
        <begin position="702"/>
        <end position="714"/>
    </location>
</feature>
<dbReference type="InterPro" id="IPR028889">
    <property type="entry name" value="USP"/>
</dbReference>
<comment type="catalytic activity">
    <reaction evidence="1 5">
        <text>Thiol-dependent hydrolysis of ester, thioester, amide, peptide and isopeptide bonds formed by the C-terminal Gly of ubiquitin (a 76-residue protein attached to proteins as an intracellular targeting signal).</text>
        <dbReference type="EC" id="3.4.19.12"/>
    </reaction>
</comment>
<keyword evidence="3 5" id="KW-0645">Protease</keyword>
<evidence type="ECO:0000256" key="5">
    <source>
        <dbReference type="RuleBase" id="RU366025"/>
    </source>
</evidence>
<feature type="compositionally biased region" description="Polar residues" evidence="6">
    <location>
        <begin position="629"/>
        <end position="653"/>
    </location>
</feature>
<feature type="compositionally biased region" description="Pro residues" evidence="6">
    <location>
        <begin position="490"/>
        <end position="499"/>
    </location>
</feature>
<feature type="region of interest" description="Disordered" evidence="6">
    <location>
        <begin position="77"/>
        <end position="110"/>
    </location>
</feature>
<feature type="compositionally biased region" description="Pro residues" evidence="6">
    <location>
        <begin position="745"/>
        <end position="758"/>
    </location>
</feature>
<dbReference type="InterPro" id="IPR038765">
    <property type="entry name" value="Papain-like_cys_pep_sf"/>
</dbReference>
<evidence type="ECO:0000256" key="1">
    <source>
        <dbReference type="ARBA" id="ARBA00000707"/>
    </source>
</evidence>
<name>A0AAD6UI18_9AGAR</name>
<dbReference type="PROSITE" id="PS00972">
    <property type="entry name" value="USP_1"/>
    <property type="match status" value="1"/>
</dbReference>
<feature type="compositionally biased region" description="Low complexity" evidence="6">
    <location>
        <begin position="530"/>
        <end position="543"/>
    </location>
</feature>
<dbReference type="EMBL" id="JARJCN010000002">
    <property type="protein sequence ID" value="KAJ7103178.1"/>
    <property type="molecule type" value="Genomic_DNA"/>
</dbReference>
<feature type="compositionally biased region" description="Low complexity" evidence="6">
    <location>
        <begin position="867"/>
        <end position="891"/>
    </location>
</feature>
<accession>A0AAD6UI18</accession>
<evidence type="ECO:0000256" key="6">
    <source>
        <dbReference type="SAM" id="MobiDB-lite"/>
    </source>
</evidence>
<keyword evidence="5" id="KW-0788">Thiol protease</keyword>
<evidence type="ECO:0000256" key="3">
    <source>
        <dbReference type="ARBA" id="ARBA00022670"/>
    </source>
</evidence>
<feature type="region of interest" description="Disordered" evidence="6">
    <location>
        <begin position="514"/>
        <end position="932"/>
    </location>
</feature>
<feature type="domain" description="USP" evidence="7">
    <location>
        <begin position="37"/>
        <end position="432"/>
    </location>
</feature>
<dbReference type="Pfam" id="PF00443">
    <property type="entry name" value="UCH"/>
    <property type="match status" value="1"/>
</dbReference>
<dbReference type="Gene3D" id="3.90.70.10">
    <property type="entry name" value="Cysteine proteinases"/>
    <property type="match status" value="1"/>
</dbReference>
<keyword evidence="9" id="KW-1185">Reference proteome</keyword>
<comment type="caution">
    <text evidence="8">The sequence shown here is derived from an EMBL/GenBank/DDBJ whole genome shotgun (WGS) entry which is preliminary data.</text>
</comment>
<dbReference type="CDD" id="cd02663">
    <property type="entry name" value="Peptidase_C19G"/>
    <property type="match status" value="1"/>
</dbReference>
<keyword evidence="4 5" id="KW-0378">Hydrolase</keyword>
<dbReference type="AlphaFoldDB" id="A0AAD6UI18"/>
<dbReference type="PANTHER" id="PTHR24006:SF733">
    <property type="entry name" value="RE52890P"/>
    <property type="match status" value="1"/>
</dbReference>
<comment type="similarity">
    <text evidence="2 5">Belongs to the peptidase C19 family.</text>
</comment>
<feature type="region of interest" description="Disordered" evidence="6">
    <location>
        <begin position="447"/>
        <end position="502"/>
    </location>
</feature>
<feature type="compositionally biased region" description="Basic and acidic residues" evidence="6">
    <location>
        <begin position="587"/>
        <end position="601"/>
    </location>
</feature>
<proteinExistence type="inferred from homology"/>
<evidence type="ECO:0000259" key="7">
    <source>
        <dbReference type="PROSITE" id="PS50235"/>
    </source>
</evidence>
<dbReference type="PROSITE" id="PS00973">
    <property type="entry name" value="USP_2"/>
    <property type="match status" value="1"/>
</dbReference>
<dbReference type="GO" id="GO:0005634">
    <property type="term" value="C:nucleus"/>
    <property type="evidence" value="ECO:0007669"/>
    <property type="project" value="TreeGrafter"/>
</dbReference>
<dbReference type="GO" id="GO:0016579">
    <property type="term" value="P:protein deubiquitination"/>
    <property type="evidence" value="ECO:0007669"/>
    <property type="project" value="InterPro"/>
</dbReference>
<feature type="compositionally biased region" description="Low complexity" evidence="6">
    <location>
        <begin position="759"/>
        <end position="774"/>
    </location>
</feature>